<evidence type="ECO:0000256" key="4">
    <source>
        <dbReference type="ARBA" id="ARBA00022837"/>
    </source>
</evidence>
<dbReference type="GO" id="GO:0046872">
    <property type="term" value="F:metal ion binding"/>
    <property type="evidence" value="ECO:0007669"/>
    <property type="project" value="UniProtKB-KW"/>
</dbReference>
<keyword evidence="2" id="KW-0819">tRNA processing</keyword>
<evidence type="ECO:0000256" key="2">
    <source>
        <dbReference type="ARBA" id="ARBA00022694"/>
    </source>
</evidence>
<accession>A0A9W6L8A8</accession>
<sequence>MPFKYLEDIATADVAFEAWGKTLEEMFVSAADATMNTMVTDLDTIDAKEVRKFRLESYAIDMLLFELLQELIFFKDAQNLLLRVPRVEVQGEEGRFTLSAEAYGEEINPEKHDLIVDVKAVTLHRYRVEKTPLGWECTVILDV</sequence>
<keyword evidence="3" id="KW-0479">Metal-binding</keyword>
<organism evidence="6 7">
    <name type="scientific">Desulforhabdus amnigena</name>
    <dbReference type="NCBI Taxonomy" id="40218"/>
    <lineage>
        <taxon>Bacteria</taxon>
        <taxon>Pseudomonadati</taxon>
        <taxon>Thermodesulfobacteriota</taxon>
        <taxon>Syntrophobacteria</taxon>
        <taxon>Syntrophobacterales</taxon>
        <taxon>Syntrophobacteraceae</taxon>
        <taxon>Desulforhabdus</taxon>
    </lineage>
</organism>
<name>A0A9W6L8A8_9BACT</name>
<evidence type="ECO:0000256" key="1">
    <source>
        <dbReference type="ARBA" id="ARBA00007963"/>
    </source>
</evidence>
<keyword evidence="7" id="KW-1185">Reference proteome</keyword>
<dbReference type="Pfam" id="PF01951">
    <property type="entry name" value="Archease"/>
    <property type="match status" value="1"/>
</dbReference>
<dbReference type="PANTHER" id="PTHR12682">
    <property type="entry name" value="ARCHEASE"/>
    <property type="match status" value="1"/>
</dbReference>
<comment type="similarity">
    <text evidence="1">Belongs to the archease family.</text>
</comment>
<gene>
    <name evidence="6" type="ORF">DAMNIGENAA_28750</name>
</gene>
<dbReference type="Gene3D" id="3.55.10.10">
    <property type="entry name" value="Archease domain"/>
    <property type="match status" value="1"/>
</dbReference>
<dbReference type="InterPro" id="IPR002804">
    <property type="entry name" value="Archease"/>
</dbReference>
<evidence type="ECO:0000256" key="3">
    <source>
        <dbReference type="ARBA" id="ARBA00022723"/>
    </source>
</evidence>
<reference evidence="6" key="1">
    <citation type="submission" date="2022-12" db="EMBL/GenBank/DDBJ databases">
        <title>Reference genome sequencing for broad-spectrum identification of bacterial and archaeal isolates by mass spectrometry.</title>
        <authorList>
            <person name="Sekiguchi Y."/>
            <person name="Tourlousse D.M."/>
        </authorList>
    </citation>
    <scope>NUCLEOTIDE SEQUENCE</scope>
    <source>
        <strain evidence="6">ASRB1</strain>
    </source>
</reference>
<dbReference type="AlphaFoldDB" id="A0A9W6L8A8"/>
<dbReference type="EMBL" id="BSDR01000001">
    <property type="protein sequence ID" value="GLI35442.1"/>
    <property type="molecule type" value="Genomic_DNA"/>
</dbReference>
<dbReference type="GO" id="GO:0008033">
    <property type="term" value="P:tRNA processing"/>
    <property type="evidence" value="ECO:0007669"/>
    <property type="project" value="UniProtKB-KW"/>
</dbReference>
<keyword evidence="4" id="KW-0106">Calcium</keyword>
<proteinExistence type="inferred from homology"/>
<dbReference type="Proteomes" id="UP001144372">
    <property type="component" value="Unassembled WGS sequence"/>
</dbReference>
<dbReference type="SUPFAM" id="SSF69819">
    <property type="entry name" value="MTH1598-like"/>
    <property type="match status" value="1"/>
</dbReference>
<evidence type="ECO:0000259" key="5">
    <source>
        <dbReference type="Pfam" id="PF01951"/>
    </source>
</evidence>
<dbReference type="PANTHER" id="PTHR12682:SF11">
    <property type="entry name" value="PROTEIN ARCHEASE"/>
    <property type="match status" value="1"/>
</dbReference>
<dbReference type="InterPro" id="IPR036820">
    <property type="entry name" value="Archease_dom_sf"/>
</dbReference>
<dbReference type="InterPro" id="IPR023572">
    <property type="entry name" value="Archease_dom"/>
</dbReference>
<evidence type="ECO:0000313" key="7">
    <source>
        <dbReference type="Proteomes" id="UP001144372"/>
    </source>
</evidence>
<comment type="caution">
    <text evidence="6">The sequence shown here is derived from an EMBL/GenBank/DDBJ whole genome shotgun (WGS) entry which is preliminary data.</text>
</comment>
<protein>
    <submittedName>
        <fullName evidence="6">Protein archease</fullName>
    </submittedName>
</protein>
<dbReference type="RefSeq" id="WP_281795263.1">
    <property type="nucleotide sequence ID" value="NZ_BSDR01000001.1"/>
</dbReference>
<feature type="domain" description="Archease" evidence="5">
    <location>
        <begin position="3"/>
        <end position="143"/>
    </location>
</feature>
<evidence type="ECO:0000313" key="6">
    <source>
        <dbReference type="EMBL" id="GLI35442.1"/>
    </source>
</evidence>